<dbReference type="PRINTS" id="PR00789">
    <property type="entry name" value="OSIALOPTASE"/>
</dbReference>
<feature type="region of interest" description="Disordered" evidence="1">
    <location>
        <begin position="85"/>
        <end position="106"/>
    </location>
</feature>
<dbReference type="Gene3D" id="3.30.420.40">
    <property type="match status" value="2"/>
</dbReference>
<evidence type="ECO:0000256" key="1">
    <source>
        <dbReference type="SAM" id="MobiDB-lite"/>
    </source>
</evidence>
<organism evidence="3 4">
    <name type="scientific">Parascedosporium putredinis</name>
    <dbReference type="NCBI Taxonomy" id="1442378"/>
    <lineage>
        <taxon>Eukaryota</taxon>
        <taxon>Fungi</taxon>
        <taxon>Dikarya</taxon>
        <taxon>Ascomycota</taxon>
        <taxon>Pezizomycotina</taxon>
        <taxon>Sordariomycetes</taxon>
        <taxon>Hypocreomycetidae</taxon>
        <taxon>Microascales</taxon>
        <taxon>Microascaceae</taxon>
        <taxon>Parascedosporium</taxon>
    </lineage>
</organism>
<protein>
    <recommendedName>
        <fullName evidence="2">Gcp-like domain-containing protein</fullName>
    </recommendedName>
</protein>
<sequence length="438" mass="48208">MRLSAGANTRPSPAPFFFFSHHATTLVGYAPPGRAPRPRSDPPRHRDHCCRCHYRYRVNASKAARPALHDPRHRDLVRRHLRRHPYHRPLHPRRPAPLQRKAHLRQPPVPRRVSPAALDGHASSLAGLVSEALRTTTTTVTARPDLVAVTRGPGMSANLAEGLALAKDDRDSPPTAQLQPGPTPAFPFLTLLVSGGHTQLVHSRSLTDHRILANSANIALGDALDKPLPSPATADRDLAAYVAPVRRADEIAPTPPPRLDPPPPLASSRRLAYEFSALQSHVQSVLALRPNLPLTLRRALAYDVMRLAFEHLAGRVLLALAADPSLASHASALVVSGGVASNRFLATVLRSMLDARGFPISPRRTPAPPLHRQRRHDRLDRLGDAPRRLRLFPRCARAQKVVRRPHCPGRRDSWCRRVASQSPWQLKAGMRPVSQVPA</sequence>
<dbReference type="EMBL" id="CALLCH030000015">
    <property type="protein sequence ID" value="CAI4216619.1"/>
    <property type="molecule type" value="Genomic_DNA"/>
</dbReference>
<dbReference type="GO" id="GO:0072670">
    <property type="term" value="P:mitochondrial tRNA threonylcarbamoyladenosine modification"/>
    <property type="evidence" value="ECO:0007669"/>
    <property type="project" value="TreeGrafter"/>
</dbReference>
<keyword evidence="4" id="KW-1185">Reference proteome</keyword>
<dbReference type="Pfam" id="PF00814">
    <property type="entry name" value="TsaD"/>
    <property type="match status" value="1"/>
</dbReference>
<dbReference type="OrthoDB" id="10259622at2759"/>
<dbReference type="InterPro" id="IPR017861">
    <property type="entry name" value="KAE1/TsaD"/>
</dbReference>
<reference evidence="3" key="1">
    <citation type="submission" date="2022-11" db="EMBL/GenBank/DDBJ databases">
        <authorList>
            <person name="Scott C."/>
            <person name="Bruce N."/>
        </authorList>
    </citation>
    <scope>NUCLEOTIDE SEQUENCE</scope>
</reference>
<evidence type="ECO:0000259" key="2">
    <source>
        <dbReference type="Pfam" id="PF00814"/>
    </source>
</evidence>
<evidence type="ECO:0000313" key="4">
    <source>
        <dbReference type="Proteomes" id="UP000838763"/>
    </source>
</evidence>
<feature type="domain" description="Gcp-like" evidence="2">
    <location>
        <begin position="177"/>
        <end position="357"/>
    </location>
</feature>
<evidence type="ECO:0000313" key="3">
    <source>
        <dbReference type="EMBL" id="CAI4216619.1"/>
    </source>
</evidence>
<accession>A0A9P1H4I9</accession>
<name>A0A9P1H4I9_9PEZI</name>
<dbReference type="PANTHER" id="PTHR11735:SF6">
    <property type="entry name" value="TRNA N6-ADENOSINE THREONYLCARBAMOYLTRANSFERASE, MITOCHONDRIAL"/>
    <property type="match status" value="1"/>
</dbReference>
<dbReference type="InterPro" id="IPR000905">
    <property type="entry name" value="Gcp-like_dom"/>
</dbReference>
<gene>
    <name evidence="3" type="ORF">PPNO1_LOCUS6271</name>
</gene>
<comment type="caution">
    <text evidence="3">The sequence shown here is derived from an EMBL/GenBank/DDBJ whole genome shotgun (WGS) entry which is preliminary data.</text>
</comment>
<dbReference type="GO" id="GO:0005739">
    <property type="term" value="C:mitochondrion"/>
    <property type="evidence" value="ECO:0007669"/>
    <property type="project" value="TreeGrafter"/>
</dbReference>
<dbReference type="Proteomes" id="UP000838763">
    <property type="component" value="Unassembled WGS sequence"/>
</dbReference>
<feature type="compositionally biased region" description="Basic residues" evidence="1">
    <location>
        <begin position="85"/>
        <end position="104"/>
    </location>
</feature>
<proteinExistence type="predicted"/>
<dbReference type="AlphaFoldDB" id="A0A9P1H4I9"/>
<dbReference type="PANTHER" id="PTHR11735">
    <property type="entry name" value="TRNA N6-ADENOSINE THREONYLCARBAMOYLTRANSFERASE"/>
    <property type="match status" value="1"/>
</dbReference>